<keyword evidence="4 5" id="KW-0472">Membrane</keyword>
<keyword evidence="2 5" id="KW-0812">Transmembrane</keyword>
<keyword evidence="3 5" id="KW-1133">Transmembrane helix</keyword>
<evidence type="ECO:0000256" key="4">
    <source>
        <dbReference type="ARBA" id="ARBA00023136"/>
    </source>
</evidence>
<dbReference type="GO" id="GO:0016020">
    <property type="term" value="C:membrane"/>
    <property type="evidence" value="ECO:0007669"/>
    <property type="project" value="UniProtKB-SubCell"/>
</dbReference>
<evidence type="ECO:0000256" key="2">
    <source>
        <dbReference type="ARBA" id="ARBA00022692"/>
    </source>
</evidence>
<evidence type="ECO:0000256" key="3">
    <source>
        <dbReference type="ARBA" id="ARBA00022989"/>
    </source>
</evidence>
<feature type="transmembrane region" description="Helical" evidence="5">
    <location>
        <begin position="7"/>
        <end position="29"/>
    </location>
</feature>
<evidence type="ECO:0000259" key="6">
    <source>
        <dbReference type="Pfam" id="PF01284"/>
    </source>
</evidence>
<proteinExistence type="predicted"/>
<dbReference type="InterPro" id="IPR008253">
    <property type="entry name" value="Marvel"/>
</dbReference>
<sequence length="201" mass="22390">MPFPDLALIPLYGLALLFSIIELGISAYAVSLWDDNRFTRNHTPSEYSFLLFASIWTILALVVVGLLDFLRHGRYSWLGWAVLGLNFVTWIFWLSGFAALAAFFGGTATGTAGALLAFAVMLWYVIIWRSAHRARPGPVTYVEDSNLTLTHLTPNRLIFTAILILNALTAFSVLRSERHSHRPLFSREGRKVNSGPSMSTA</sequence>
<comment type="subcellular location">
    <subcellularLocation>
        <location evidence="1">Membrane</location>
        <topology evidence="1">Multi-pass membrane protein</topology>
    </subcellularLocation>
</comment>
<feature type="domain" description="MARVEL" evidence="6">
    <location>
        <begin position="10"/>
        <end position="123"/>
    </location>
</feature>
<reference evidence="7 8" key="1">
    <citation type="submission" date="2015-06" db="EMBL/GenBank/DDBJ databases">
        <title>Draft genome of the ant-associated black yeast Phialophora attae CBS 131958.</title>
        <authorList>
            <person name="Moreno L.F."/>
            <person name="Stielow B.J."/>
            <person name="de Hoog S."/>
            <person name="Vicente V.A."/>
            <person name="Weiss V.A."/>
            <person name="de Vries M."/>
            <person name="Cruz L.M."/>
            <person name="Souza E.M."/>
        </authorList>
    </citation>
    <scope>NUCLEOTIDE SEQUENCE [LARGE SCALE GENOMIC DNA]</scope>
    <source>
        <strain evidence="7 8">CBS 131958</strain>
    </source>
</reference>
<dbReference type="PANTHER" id="PTHR37451:SF1">
    <property type="entry name" value="MARVEL DOMAIN-CONTAINING PROTEIN"/>
    <property type="match status" value="1"/>
</dbReference>
<feature type="transmembrane region" description="Helical" evidence="5">
    <location>
        <begin position="77"/>
        <end position="104"/>
    </location>
</feature>
<feature type="transmembrane region" description="Helical" evidence="5">
    <location>
        <begin position="157"/>
        <end position="174"/>
    </location>
</feature>
<dbReference type="STRING" id="1664694.A0A0N1HEF1"/>
<dbReference type="GeneID" id="28739060"/>
<evidence type="ECO:0000313" key="7">
    <source>
        <dbReference type="EMBL" id="KPI43175.1"/>
    </source>
</evidence>
<keyword evidence="8" id="KW-1185">Reference proteome</keyword>
<dbReference type="VEuPathDB" id="FungiDB:AB675_6857"/>
<gene>
    <name evidence="7" type="ORF">AB675_6857</name>
</gene>
<dbReference type="AlphaFoldDB" id="A0A0N1HEF1"/>
<evidence type="ECO:0000313" key="8">
    <source>
        <dbReference type="Proteomes" id="UP000038010"/>
    </source>
</evidence>
<dbReference type="RefSeq" id="XP_018003138.1">
    <property type="nucleotide sequence ID" value="XM_018147180.1"/>
</dbReference>
<comment type="caution">
    <text evidence="7">The sequence shown here is derived from an EMBL/GenBank/DDBJ whole genome shotgun (WGS) entry which is preliminary data.</text>
</comment>
<organism evidence="7 8">
    <name type="scientific">Cyphellophora attinorum</name>
    <dbReference type="NCBI Taxonomy" id="1664694"/>
    <lineage>
        <taxon>Eukaryota</taxon>
        <taxon>Fungi</taxon>
        <taxon>Dikarya</taxon>
        <taxon>Ascomycota</taxon>
        <taxon>Pezizomycotina</taxon>
        <taxon>Eurotiomycetes</taxon>
        <taxon>Chaetothyriomycetidae</taxon>
        <taxon>Chaetothyriales</taxon>
        <taxon>Cyphellophoraceae</taxon>
        <taxon>Cyphellophora</taxon>
    </lineage>
</organism>
<evidence type="ECO:0000256" key="5">
    <source>
        <dbReference type="SAM" id="Phobius"/>
    </source>
</evidence>
<protein>
    <recommendedName>
        <fullName evidence="6">MARVEL domain-containing protein</fullName>
    </recommendedName>
</protein>
<accession>A0A0N1HEF1</accession>
<feature type="transmembrane region" description="Helical" evidence="5">
    <location>
        <begin position="49"/>
        <end position="70"/>
    </location>
</feature>
<dbReference type="Pfam" id="PF01284">
    <property type="entry name" value="MARVEL"/>
    <property type="match status" value="1"/>
</dbReference>
<name>A0A0N1HEF1_9EURO</name>
<dbReference type="OrthoDB" id="2117453at2759"/>
<evidence type="ECO:0000256" key="1">
    <source>
        <dbReference type="ARBA" id="ARBA00004141"/>
    </source>
</evidence>
<feature type="transmembrane region" description="Helical" evidence="5">
    <location>
        <begin position="110"/>
        <end position="128"/>
    </location>
</feature>
<dbReference type="EMBL" id="LFJN01000005">
    <property type="protein sequence ID" value="KPI43175.1"/>
    <property type="molecule type" value="Genomic_DNA"/>
</dbReference>
<dbReference type="PANTHER" id="PTHR37451">
    <property type="entry name" value="MARVEL DOMAIN"/>
    <property type="match status" value="1"/>
</dbReference>
<dbReference type="Proteomes" id="UP000038010">
    <property type="component" value="Unassembled WGS sequence"/>
</dbReference>